<keyword evidence="3" id="KW-1185">Reference proteome</keyword>
<gene>
    <name evidence="2" type="ORF">GCM10009680_43110</name>
</gene>
<dbReference type="Pfam" id="PF13508">
    <property type="entry name" value="Acetyltransf_7"/>
    <property type="match status" value="1"/>
</dbReference>
<dbReference type="CDD" id="cd04301">
    <property type="entry name" value="NAT_SF"/>
    <property type="match status" value="1"/>
</dbReference>
<dbReference type="RefSeq" id="WP_211127958.1">
    <property type="nucleotide sequence ID" value="NZ_BAAALR010000050.1"/>
</dbReference>
<comment type="caution">
    <text evidence="2">The sequence shown here is derived from an EMBL/GenBank/DDBJ whole genome shotgun (WGS) entry which is preliminary data.</text>
</comment>
<proteinExistence type="predicted"/>
<protein>
    <submittedName>
        <fullName evidence="2">GNAT family N-acetyltransferase</fullName>
    </submittedName>
</protein>
<name>A0ABN2I457_9ACTN</name>
<accession>A0ABN2I457</accession>
<reference evidence="2 3" key="1">
    <citation type="journal article" date="2019" name="Int. J. Syst. Evol. Microbiol.">
        <title>The Global Catalogue of Microorganisms (GCM) 10K type strain sequencing project: providing services to taxonomists for standard genome sequencing and annotation.</title>
        <authorList>
            <consortium name="The Broad Institute Genomics Platform"/>
            <consortium name="The Broad Institute Genome Sequencing Center for Infectious Disease"/>
            <person name="Wu L."/>
            <person name="Ma J."/>
        </authorList>
    </citation>
    <scope>NUCLEOTIDE SEQUENCE [LARGE SCALE GENOMIC DNA]</scope>
    <source>
        <strain evidence="2 3">JCM 13244</strain>
    </source>
</reference>
<evidence type="ECO:0000313" key="2">
    <source>
        <dbReference type="EMBL" id="GAA1698305.1"/>
    </source>
</evidence>
<dbReference type="EMBL" id="BAAALR010000050">
    <property type="protein sequence ID" value="GAA1698305.1"/>
    <property type="molecule type" value="Genomic_DNA"/>
</dbReference>
<organism evidence="2 3">
    <name type="scientific">Streptomyces yatensis</name>
    <dbReference type="NCBI Taxonomy" id="155177"/>
    <lineage>
        <taxon>Bacteria</taxon>
        <taxon>Bacillati</taxon>
        <taxon>Actinomycetota</taxon>
        <taxon>Actinomycetes</taxon>
        <taxon>Kitasatosporales</taxon>
        <taxon>Streptomycetaceae</taxon>
        <taxon>Streptomyces</taxon>
        <taxon>Streptomyces violaceusniger group</taxon>
    </lineage>
</organism>
<dbReference type="InterPro" id="IPR000182">
    <property type="entry name" value="GNAT_dom"/>
</dbReference>
<dbReference type="InterPro" id="IPR016181">
    <property type="entry name" value="Acyl_CoA_acyltransferase"/>
</dbReference>
<dbReference type="SUPFAM" id="SSF55729">
    <property type="entry name" value="Acyl-CoA N-acyltransferases (Nat)"/>
    <property type="match status" value="1"/>
</dbReference>
<sequence length="177" mass="19288">MDAGVTGTGAQSDVAVPARATSAHAAGWVLRSAAVADIEVIAELRATVMRADLERLGRYDEHRVRQRLRDSFSTQHTSIIMIDRELVGCVTVRPTEGRQWLEHFYLAQHCQGRGLGSAVLRTVLERTDAKGVTVGLNVLRGSAARRLYERHGFVVEAQDPIDVFMVRPPGASTAANA</sequence>
<evidence type="ECO:0000313" key="3">
    <source>
        <dbReference type="Proteomes" id="UP001499947"/>
    </source>
</evidence>
<dbReference type="Proteomes" id="UP001499947">
    <property type="component" value="Unassembled WGS sequence"/>
</dbReference>
<dbReference type="PROSITE" id="PS51186">
    <property type="entry name" value="GNAT"/>
    <property type="match status" value="1"/>
</dbReference>
<feature type="domain" description="N-acetyltransferase" evidence="1">
    <location>
        <begin position="28"/>
        <end position="170"/>
    </location>
</feature>
<dbReference type="Gene3D" id="3.40.630.30">
    <property type="match status" value="1"/>
</dbReference>
<evidence type="ECO:0000259" key="1">
    <source>
        <dbReference type="PROSITE" id="PS51186"/>
    </source>
</evidence>